<evidence type="ECO:0000256" key="1">
    <source>
        <dbReference type="ARBA" id="ARBA00004370"/>
    </source>
</evidence>
<keyword evidence="2" id="KW-0378">Hydrolase</keyword>
<dbReference type="InterPro" id="IPR001460">
    <property type="entry name" value="PCN-bd_Tpept"/>
</dbReference>
<dbReference type="PANTHER" id="PTHR30627">
    <property type="entry name" value="PEPTIDOGLYCAN D,D-TRANSPEPTIDASE"/>
    <property type="match status" value="1"/>
</dbReference>
<proteinExistence type="predicted"/>
<dbReference type="Gene3D" id="3.30.10.20">
    <property type="match status" value="1"/>
</dbReference>
<dbReference type="RefSeq" id="WP_109646310.1">
    <property type="nucleotide sequence ID" value="NZ_QGGB01000005.1"/>
</dbReference>
<gene>
    <name evidence="5" type="ORF">DDZ15_06725</name>
</gene>
<dbReference type="CDD" id="cd06575">
    <property type="entry name" value="PASTA_Pbp2x-like_2"/>
    <property type="match status" value="2"/>
</dbReference>
<evidence type="ECO:0000313" key="5">
    <source>
        <dbReference type="EMBL" id="PWN06961.1"/>
    </source>
</evidence>
<dbReference type="Pfam" id="PF03793">
    <property type="entry name" value="PASTA"/>
    <property type="match status" value="2"/>
</dbReference>
<dbReference type="PANTHER" id="PTHR30627:SF1">
    <property type="entry name" value="PEPTIDOGLYCAN D,D-TRANSPEPTIDASE FTSI"/>
    <property type="match status" value="1"/>
</dbReference>
<dbReference type="InterPro" id="IPR012338">
    <property type="entry name" value="Beta-lactam/transpept-like"/>
</dbReference>
<dbReference type="SMART" id="SM00740">
    <property type="entry name" value="PASTA"/>
    <property type="match status" value="2"/>
</dbReference>
<dbReference type="Proteomes" id="UP000245533">
    <property type="component" value="Unassembled WGS sequence"/>
</dbReference>
<dbReference type="InterPro" id="IPR050515">
    <property type="entry name" value="Beta-lactam/transpept"/>
</dbReference>
<evidence type="ECO:0000256" key="2">
    <source>
        <dbReference type="ARBA" id="ARBA00022645"/>
    </source>
</evidence>
<organism evidence="5 6">
    <name type="scientific">Rhodohalobacter mucosus</name>
    <dbReference type="NCBI Taxonomy" id="2079485"/>
    <lineage>
        <taxon>Bacteria</taxon>
        <taxon>Pseudomonadati</taxon>
        <taxon>Balneolota</taxon>
        <taxon>Balneolia</taxon>
        <taxon>Balneolales</taxon>
        <taxon>Balneolaceae</taxon>
        <taxon>Rhodohalobacter</taxon>
    </lineage>
</organism>
<dbReference type="OrthoDB" id="9804124at2"/>
<dbReference type="InterPro" id="IPR005543">
    <property type="entry name" value="PASTA_dom"/>
</dbReference>
<dbReference type="AlphaFoldDB" id="A0A316TTK3"/>
<dbReference type="Pfam" id="PF03717">
    <property type="entry name" value="PBP_dimer"/>
    <property type="match status" value="1"/>
</dbReference>
<dbReference type="SUPFAM" id="SSF54184">
    <property type="entry name" value="Penicillin-binding protein 2x (pbp-2x), c-terminal domain"/>
    <property type="match status" value="2"/>
</dbReference>
<comment type="subcellular location">
    <subcellularLocation>
        <location evidence="1">Membrane</location>
    </subcellularLocation>
</comment>
<dbReference type="PROSITE" id="PS51178">
    <property type="entry name" value="PASTA"/>
    <property type="match status" value="2"/>
</dbReference>
<feature type="domain" description="PASTA" evidence="4">
    <location>
        <begin position="577"/>
        <end position="637"/>
    </location>
</feature>
<dbReference type="Gene3D" id="3.40.710.10">
    <property type="entry name" value="DD-peptidase/beta-lactamase superfamily"/>
    <property type="match status" value="1"/>
</dbReference>
<keyword evidence="2" id="KW-0645">Protease</keyword>
<dbReference type="GO" id="GO:0005886">
    <property type="term" value="C:plasma membrane"/>
    <property type="evidence" value="ECO:0007669"/>
    <property type="project" value="TreeGrafter"/>
</dbReference>
<dbReference type="GO" id="GO:0071555">
    <property type="term" value="P:cell wall organization"/>
    <property type="evidence" value="ECO:0007669"/>
    <property type="project" value="TreeGrafter"/>
</dbReference>
<evidence type="ECO:0000256" key="3">
    <source>
        <dbReference type="ARBA" id="ARBA00023136"/>
    </source>
</evidence>
<protein>
    <recommendedName>
        <fullName evidence="4">PASTA domain-containing protein</fullName>
    </recommendedName>
</protein>
<dbReference type="GO" id="GO:0004180">
    <property type="term" value="F:carboxypeptidase activity"/>
    <property type="evidence" value="ECO:0007669"/>
    <property type="project" value="UniProtKB-KW"/>
</dbReference>
<comment type="caution">
    <text evidence="5">The sequence shown here is derived from an EMBL/GenBank/DDBJ whole genome shotgun (WGS) entry which is preliminary data.</text>
</comment>
<keyword evidence="2" id="KW-0121">Carboxypeptidase</keyword>
<accession>A0A316TTK3</accession>
<dbReference type="InterPro" id="IPR005311">
    <property type="entry name" value="PBP_dimer"/>
</dbReference>
<dbReference type="EMBL" id="QGGB01000005">
    <property type="protein sequence ID" value="PWN06961.1"/>
    <property type="molecule type" value="Genomic_DNA"/>
</dbReference>
<dbReference type="SUPFAM" id="SSF56519">
    <property type="entry name" value="Penicillin binding protein dimerisation domain"/>
    <property type="match status" value="1"/>
</dbReference>
<dbReference type="Pfam" id="PF00905">
    <property type="entry name" value="Transpeptidase"/>
    <property type="match status" value="1"/>
</dbReference>
<keyword evidence="3" id="KW-0472">Membrane</keyword>
<dbReference type="Gene3D" id="3.30.450.330">
    <property type="match status" value="1"/>
</dbReference>
<dbReference type="Gene3D" id="3.90.1310.10">
    <property type="entry name" value="Penicillin-binding protein 2a (Domain 2)"/>
    <property type="match status" value="1"/>
</dbReference>
<feature type="domain" description="PASTA" evidence="4">
    <location>
        <begin position="643"/>
        <end position="704"/>
    </location>
</feature>
<keyword evidence="6" id="KW-1185">Reference proteome</keyword>
<evidence type="ECO:0000313" key="6">
    <source>
        <dbReference type="Proteomes" id="UP000245533"/>
    </source>
</evidence>
<name>A0A316TTK3_9BACT</name>
<dbReference type="SUPFAM" id="SSF56601">
    <property type="entry name" value="beta-lactamase/transpeptidase-like"/>
    <property type="match status" value="1"/>
</dbReference>
<dbReference type="InterPro" id="IPR036138">
    <property type="entry name" value="PBP_dimer_sf"/>
</dbReference>
<reference evidence="5 6" key="1">
    <citation type="submission" date="2018-05" db="EMBL/GenBank/DDBJ databases">
        <title>Rhodohalobacter halophilus gen. nov., sp. nov., a moderately halophilic member of the family Balneolaceae.</title>
        <authorList>
            <person name="Liu Z.-W."/>
        </authorList>
    </citation>
    <scope>NUCLEOTIDE SEQUENCE [LARGE SCALE GENOMIC DNA]</scope>
    <source>
        <strain evidence="5 6">8A47</strain>
    </source>
</reference>
<sequence length="715" mass="78942">MNERTVMMGRMFFMLGLLLLLPTAILVQILRLNVLEGDELQELWSSQAIETISIPAQRGNIYDANGSLLATNQVIYKVAVDPYAPGTTRDQLKQVADVLSDHTGRPASWYSNRIRQATPGNRYIVLERSVGVSAYEDLRELSVRGVILEEEYKRSYNFGSLSAHILGFVNHNIEGMTGLESSYNDILKGQNGLQQVRKDRSNRIFAYVGAPRKLPRQGHSLHTTMDAYIQAIAEEELESGIERHMANYGSVIVMDPKTGAVKAMANYPTYDPNSPAGESSINRRNFAVSDLIEPGSTFKLVTAVAAVEQDIFDSDEIFETPENGRKIINGQMMRDHDPLGNLDFTGVIAKSSNIATSELAMRLEPNLFYQYARNMGFGTPTNIDLPNEPGGKLQRPFEWSGVTLPWMSIGYEVQVTPMQLAQAYAAFANEGIMMRPYIVDKITDEYGNIVRQTKPDPVRTIAKKETIEKLLPVFREVVSDSGTAEWASVQGLDIAGKTGTAQKLIDGRYQAKYRASFAGFFPAEDPAYVILVILDEPRTSIYGGFTAGSIFREISTRIAGLDNRLYRRLPGNRITLNREQTVVPNITWLQADHAKELLRDSGIPARVSGSGSYVVEQSPAAGEKIDGNTLLNLKLGEVAPDSIPDGYAMIPNLRGMNMRQATTLLLSSGLDIETIGSGTIYSQFPREGDLMRQGRTVTVRGLAKPMTEAATIASN</sequence>
<dbReference type="GO" id="GO:0008658">
    <property type="term" value="F:penicillin binding"/>
    <property type="evidence" value="ECO:0007669"/>
    <property type="project" value="InterPro"/>
</dbReference>
<evidence type="ECO:0000259" key="4">
    <source>
        <dbReference type="PROSITE" id="PS51178"/>
    </source>
</evidence>